<accession>A0A371GHP8</accession>
<keyword evidence="2" id="KW-1185">Reference proteome</keyword>
<dbReference type="EMBL" id="QJKJ01005504">
    <property type="protein sequence ID" value="RDX90062.1"/>
    <property type="molecule type" value="Genomic_DNA"/>
</dbReference>
<dbReference type="Proteomes" id="UP000257109">
    <property type="component" value="Unassembled WGS sequence"/>
</dbReference>
<protein>
    <submittedName>
        <fullName evidence="1">Uncharacterized protein</fullName>
    </submittedName>
</protein>
<feature type="non-terminal residue" evidence="1">
    <location>
        <position position="70"/>
    </location>
</feature>
<evidence type="ECO:0000313" key="1">
    <source>
        <dbReference type="EMBL" id="RDX90062.1"/>
    </source>
</evidence>
<organism evidence="1 2">
    <name type="scientific">Mucuna pruriens</name>
    <name type="common">Velvet bean</name>
    <name type="synonym">Dolichos pruriens</name>
    <dbReference type="NCBI Taxonomy" id="157652"/>
    <lineage>
        <taxon>Eukaryota</taxon>
        <taxon>Viridiplantae</taxon>
        <taxon>Streptophyta</taxon>
        <taxon>Embryophyta</taxon>
        <taxon>Tracheophyta</taxon>
        <taxon>Spermatophyta</taxon>
        <taxon>Magnoliopsida</taxon>
        <taxon>eudicotyledons</taxon>
        <taxon>Gunneridae</taxon>
        <taxon>Pentapetalae</taxon>
        <taxon>rosids</taxon>
        <taxon>fabids</taxon>
        <taxon>Fabales</taxon>
        <taxon>Fabaceae</taxon>
        <taxon>Papilionoideae</taxon>
        <taxon>50 kb inversion clade</taxon>
        <taxon>NPAAA clade</taxon>
        <taxon>indigoferoid/millettioid clade</taxon>
        <taxon>Phaseoleae</taxon>
        <taxon>Mucuna</taxon>
    </lineage>
</organism>
<dbReference type="AlphaFoldDB" id="A0A371GHP8"/>
<name>A0A371GHP8_MUCPR</name>
<sequence length="70" mass="8183">MKFVKIRMLQFKKFAIAYMSPIFVQILKVVGEYGKGLKSPTYHEVRVSFLKEAIDNIHKGLDKYKSESEK</sequence>
<gene>
    <name evidence="1" type="ORF">CR513_28119</name>
</gene>
<evidence type="ECO:0000313" key="2">
    <source>
        <dbReference type="Proteomes" id="UP000257109"/>
    </source>
</evidence>
<comment type="caution">
    <text evidence="1">The sequence shown here is derived from an EMBL/GenBank/DDBJ whole genome shotgun (WGS) entry which is preliminary data.</text>
</comment>
<proteinExistence type="predicted"/>
<reference evidence="1" key="1">
    <citation type="submission" date="2018-05" db="EMBL/GenBank/DDBJ databases">
        <title>Draft genome of Mucuna pruriens seed.</title>
        <authorList>
            <person name="Nnadi N.E."/>
            <person name="Vos R."/>
            <person name="Hasami M.H."/>
            <person name="Devisetty U.K."/>
            <person name="Aguiy J.C."/>
        </authorList>
    </citation>
    <scope>NUCLEOTIDE SEQUENCE [LARGE SCALE GENOMIC DNA]</scope>
    <source>
        <strain evidence="1">JCA_2017</strain>
    </source>
</reference>
<dbReference type="OrthoDB" id="1935289at2759"/>